<dbReference type="PATRIC" id="fig|658445.3.peg.1376"/>
<proteinExistence type="predicted"/>
<dbReference type="KEGG" id="pgb:H744_1c1268"/>
<evidence type="ECO:0000313" key="8">
    <source>
        <dbReference type="EMBL" id="AJR06291.1"/>
    </source>
</evidence>
<dbReference type="EMBL" id="CP005973">
    <property type="protein sequence ID" value="AJR06291.1"/>
    <property type="molecule type" value="Genomic_DNA"/>
</dbReference>
<dbReference type="GO" id="GO:0004130">
    <property type="term" value="F:cytochrome-c peroxidase activity"/>
    <property type="evidence" value="ECO:0007669"/>
    <property type="project" value="TreeGrafter"/>
</dbReference>
<dbReference type="Gene3D" id="1.10.760.10">
    <property type="entry name" value="Cytochrome c-like domain"/>
    <property type="match status" value="2"/>
</dbReference>
<organism evidence="8 9">
    <name type="scientific">Photobacterium gaetbulicola Gung47</name>
    <dbReference type="NCBI Taxonomy" id="658445"/>
    <lineage>
        <taxon>Bacteria</taxon>
        <taxon>Pseudomonadati</taxon>
        <taxon>Pseudomonadota</taxon>
        <taxon>Gammaproteobacteria</taxon>
        <taxon>Vibrionales</taxon>
        <taxon>Vibrionaceae</taxon>
        <taxon>Photobacterium</taxon>
    </lineage>
</organism>
<dbReference type="HOGENOM" id="CLU_034652_3_2_6"/>
<accession>A0A0C5W4E8</accession>
<dbReference type="InterPro" id="IPR004852">
    <property type="entry name" value="Di-haem_cyt_c_peroxidsae"/>
</dbReference>
<keyword evidence="3 6" id="KW-0479">Metal-binding</keyword>
<dbReference type="InterPro" id="IPR036909">
    <property type="entry name" value="Cyt_c-like_dom_sf"/>
</dbReference>
<evidence type="ECO:0000256" key="5">
    <source>
        <dbReference type="ARBA" id="ARBA00023004"/>
    </source>
</evidence>
<dbReference type="OrthoDB" id="9805202at2"/>
<evidence type="ECO:0000313" key="9">
    <source>
        <dbReference type="Proteomes" id="UP000032303"/>
    </source>
</evidence>
<gene>
    <name evidence="8" type="ORF">H744_1c1268</name>
</gene>
<dbReference type="SUPFAM" id="SSF46626">
    <property type="entry name" value="Cytochrome c"/>
    <property type="match status" value="2"/>
</dbReference>
<dbReference type="STRING" id="658445.H744_1c1268"/>
<feature type="domain" description="Cytochrome c" evidence="7">
    <location>
        <begin position="260"/>
        <end position="381"/>
    </location>
</feature>
<keyword evidence="9" id="KW-1185">Reference proteome</keyword>
<evidence type="ECO:0000256" key="6">
    <source>
        <dbReference type="PROSITE-ProRule" id="PRU00433"/>
    </source>
</evidence>
<reference evidence="8 9" key="1">
    <citation type="submission" date="2013-05" db="EMBL/GenBank/DDBJ databases">
        <title>Complete genome sequence of the lipase-producing bacterium Photobacterium gaetbulicola Gung47.</title>
        <authorList>
            <person name="Kim Y.-O."/>
        </authorList>
    </citation>
    <scope>NUCLEOTIDE SEQUENCE [LARGE SCALE GENOMIC DNA]</scope>
    <source>
        <strain evidence="8 9">Gung47</strain>
    </source>
</reference>
<dbReference type="GO" id="GO:0009055">
    <property type="term" value="F:electron transfer activity"/>
    <property type="evidence" value="ECO:0007669"/>
    <property type="project" value="InterPro"/>
</dbReference>
<keyword evidence="2 6" id="KW-0349">Heme</keyword>
<dbReference type="Proteomes" id="UP000032303">
    <property type="component" value="Chromosome 1"/>
</dbReference>
<sequence length="430" mass="48092">MTESVPMNLSLSLCFRRFNYLLLCMVIIGCPGEGPAFRQHWNQDDLRILQSLHLSNLPPVTDPGNAYIGNDAAAELGRKLFFSPQLSQKGDTSCAHCHQPKHYFTSGKAVDGKRNTPTVVGSAAFSWQFWDGRADSLWSQALFPLEDPTEHALSRLEVVHIVLDNFQDDYKEAFGATEKLTNFLNEKASLPRQASPVNSAENWELLTDGQRSQINQIYASIGKALAAYQARLMPAESRFDKYVEAVVKKDYGSAHQLLSPAEEAGLRLFISDRGRCIRCHSGPLFSNGGFTATAAPGSLHDEGRLAIIEQLPNNEFNCLSRYADEGEGSCDELVYLKTAGEELRHAFKVPTLRNISLTAPYMHNGAFNELSEVMDYYNRSPRNSLNHTELEPLYLFPFQLKQLEQFLLSLESGIAPSSVWELAHNQEKVE</sequence>
<keyword evidence="4" id="KW-0560">Oxidoreductase</keyword>
<dbReference type="GO" id="GO:0020037">
    <property type="term" value="F:heme binding"/>
    <property type="evidence" value="ECO:0007669"/>
    <property type="project" value="InterPro"/>
</dbReference>
<keyword evidence="5 6" id="KW-0408">Iron</keyword>
<name>A0A0C5W4E8_9GAMM</name>
<dbReference type="PROSITE" id="PS51007">
    <property type="entry name" value="CYTC"/>
    <property type="match status" value="1"/>
</dbReference>
<dbReference type="GO" id="GO:0046872">
    <property type="term" value="F:metal ion binding"/>
    <property type="evidence" value="ECO:0007669"/>
    <property type="project" value="UniProtKB-KW"/>
</dbReference>
<protein>
    <recommendedName>
        <fullName evidence="7">Cytochrome c domain-containing protein</fullName>
    </recommendedName>
</protein>
<dbReference type="Pfam" id="PF03150">
    <property type="entry name" value="CCP_MauG"/>
    <property type="match status" value="1"/>
</dbReference>
<evidence type="ECO:0000256" key="2">
    <source>
        <dbReference type="ARBA" id="ARBA00022617"/>
    </source>
</evidence>
<dbReference type="GO" id="GO:0030313">
    <property type="term" value="C:cell envelope"/>
    <property type="evidence" value="ECO:0007669"/>
    <property type="project" value="UniProtKB-SubCell"/>
</dbReference>
<evidence type="ECO:0000259" key="7">
    <source>
        <dbReference type="PROSITE" id="PS51007"/>
    </source>
</evidence>
<dbReference type="InterPro" id="IPR009056">
    <property type="entry name" value="Cyt_c-like_dom"/>
</dbReference>
<dbReference type="PANTHER" id="PTHR30600">
    <property type="entry name" value="CYTOCHROME C PEROXIDASE-RELATED"/>
    <property type="match status" value="1"/>
</dbReference>
<evidence type="ECO:0000256" key="4">
    <source>
        <dbReference type="ARBA" id="ARBA00023002"/>
    </source>
</evidence>
<dbReference type="AlphaFoldDB" id="A0A0C5W4E8"/>
<evidence type="ECO:0000256" key="1">
    <source>
        <dbReference type="ARBA" id="ARBA00004196"/>
    </source>
</evidence>
<comment type="subcellular location">
    <subcellularLocation>
        <location evidence="1">Cell envelope</location>
    </subcellularLocation>
</comment>
<dbReference type="InterPro" id="IPR051395">
    <property type="entry name" value="Cytochrome_c_Peroxidase/MauG"/>
</dbReference>
<evidence type="ECO:0000256" key="3">
    <source>
        <dbReference type="ARBA" id="ARBA00022723"/>
    </source>
</evidence>